<dbReference type="OrthoDB" id="6334762at2759"/>
<sequence length="338" mass="36731">MQGELWGLGDVEQLNTILDCVRAHSLPTPFKEELLAFKSYIGALLAMRSGYATVVGPLLTHCRHLIRRHSLAFPIPLDMIEMQELTYAICSATCPSPAVAVDRLQTLGSSAAASPDIADAAQRFLLAMDMQSRSILQMSVPPPKDLSLSPVADHNTQVGAGANLKVADGTKMQHMQDFAEPGSQLSTHPSSVQRTYLRITDLGSPKDAQNFQHSSTVSSIGGVSAGSDLRVNKPRPFQAFEDKFLRRFLRDVDGNEVAEDWLDPREIERNLVVPVGTSFPSGASRDHPCLSCISQTPIKGPAMCLEDGLSLATLSEAIMWSRVNPFSPTGSGHWLVIR</sequence>
<organism evidence="1 2">
    <name type="scientific">Chara braunii</name>
    <name type="common">Braun's stonewort</name>
    <dbReference type="NCBI Taxonomy" id="69332"/>
    <lineage>
        <taxon>Eukaryota</taxon>
        <taxon>Viridiplantae</taxon>
        <taxon>Streptophyta</taxon>
        <taxon>Charophyceae</taxon>
        <taxon>Charales</taxon>
        <taxon>Characeae</taxon>
        <taxon>Chara</taxon>
    </lineage>
</organism>
<proteinExistence type="predicted"/>
<dbReference type="AlphaFoldDB" id="A0A388JYS5"/>
<dbReference type="Proteomes" id="UP000265515">
    <property type="component" value="Unassembled WGS sequence"/>
</dbReference>
<evidence type="ECO:0000313" key="2">
    <source>
        <dbReference type="Proteomes" id="UP000265515"/>
    </source>
</evidence>
<dbReference type="PANTHER" id="PTHR44464:SF1">
    <property type="entry name" value="WD REPEAT-CONTAINING PROTEIN 17"/>
    <property type="match status" value="1"/>
</dbReference>
<keyword evidence="2" id="KW-1185">Reference proteome</keyword>
<dbReference type="EMBL" id="BFEA01000034">
    <property type="protein sequence ID" value="GBG62964.1"/>
    <property type="molecule type" value="Genomic_DNA"/>
</dbReference>
<reference evidence="1 2" key="1">
    <citation type="journal article" date="2018" name="Cell">
        <title>The Chara Genome: Secondary Complexity and Implications for Plant Terrestrialization.</title>
        <authorList>
            <person name="Nishiyama T."/>
            <person name="Sakayama H."/>
            <person name="Vries J.D."/>
            <person name="Buschmann H."/>
            <person name="Saint-Marcoux D."/>
            <person name="Ullrich K.K."/>
            <person name="Haas F.B."/>
            <person name="Vanderstraeten L."/>
            <person name="Becker D."/>
            <person name="Lang D."/>
            <person name="Vosolsobe S."/>
            <person name="Rombauts S."/>
            <person name="Wilhelmsson P.K.I."/>
            <person name="Janitza P."/>
            <person name="Kern R."/>
            <person name="Heyl A."/>
            <person name="Rumpler F."/>
            <person name="Villalobos L.I.A.C."/>
            <person name="Clay J.M."/>
            <person name="Skokan R."/>
            <person name="Toyoda A."/>
            <person name="Suzuki Y."/>
            <person name="Kagoshima H."/>
            <person name="Schijlen E."/>
            <person name="Tajeshwar N."/>
            <person name="Catarino B."/>
            <person name="Hetherington A.J."/>
            <person name="Saltykova A."/>
            <person name="Bonnot C."/>
            <person name="Breuninger H."/>
            <person name="Symeonidi A."/>
            <person name="Radhakrishnan G.V."/>
            <person name="Van Nieuwerburgh F."/>
            <person name="Deforce D."/>
            <person name="Chang C."/>
            <person name="Karol K.G."/>
            <person name="Hedrich R."/>
            <person name="Ulvskov P."/>
            <person name="Glockner G."/>
            <person name="Delwiche C.F."/>
            <person name="Petrasek J."/>
            <person name="Van de Peer Y."/>
            <person name="Friml J."/>
            <person name="Beilby M."/>
            <person name="Dolan L."/>
            <person name="Kohara Y."/>
            <person name="Sugano S."/>
            <person name="Fujiyama A."/>
            <person name="Delaux P.-M."/>
            <person name="Quint M."/>
            <person name="TheiBen G."/>
            <person name="Hagemann M."/>
            <person name="Harholt J."/>
            <person name="Dunand C."/>
            <person name="Zachgo S."/>
            <person name="Langdale J."/>
            <person name="Maumus F."/>
            <person name="Straeten D.V.D."/>
            <person name="Gould S.B."/>
            <person name="Rensing S.A."/>
        </authorList>
    </citation>
    <scope>NUCLEOTIDE SEQUENCE [LARGE SCALE GENOMIC DNA]</scope>
    <source>
        <strain evidence="1 2">S276</strain>
    </source>
</reference>
<name>A0A388JYS5_CHABU</name>
<evidence type="ECO:0000313" key="1">
    <source>
        <dbReference type="EMBL" id="GBG62964.1"/>
    </source>
</evidence>
<comment type="caution">
    <text evidence="1">The sequence shown here is derived from an EMBL/GenBank/DDBJ whole genome shotgun (WGS) entry which is preliminary data.</text>
</comment>
<protein>
    <submittedName>
        <fullName evidence="1">Uncharacterized protein</fullName>
    </submittedName>
</protein>
<gene>
    <name evidence="1" type="ORF">CBR_g34664</name>
</gene>
<dbReference type="Gramene" id="GBG62964">
    <property type="protein sequence ID" value="GBG62964"/>
    <property type="gene ID" value="CBR_g34664"/>
</dbReference>
<dbReference type="PANTHER" id="PTHR44464">
    <property type="entry name" value="WD REPEAT-CONTAINING PROTEIN 17"/>
    <property type="match status" value="1"/>
</dbReference>
<accession>A0A388JYS5</accession>